<dbReference type="InterPro" id="IPR008929">
    <property type="entry name" value="Chondroitin_lyas"/>
</dbReference>
<dbReference type="InterPro" id="IPR008397">
    <property type="entry name" value="Alginate_lyase_dom"/>
</dbReference>
<dbReference type="GO" id="GO:0042597">
    <property type="term" value="C:periplasmic space"/>
    <property type="evidence" value="ECO:0007669"/>
    <property type="project" value="InterPro"/>
</dbReference>
<comment type="caution">
    <text evidence="4">The sequence shown here is derived from an EMBL/GenBank/DDBJ whole genome shotgun (WGS) entry which is preliminary data.</text>
</comment>
<dbReference type="GO" id="GO:0016829">
    <property type="term" value="F:lyase activity"/>
    <property type="evidence" value="ECO:0007669"/>
    <property type="project" value="UniProtKB-KW"/>
</dbReference>
<name>A0AAD7CSW2_MYCRO</name>
<feature type="domain" description="Alginate lyase" evidence="3">
    <location>
        <begin position="50"/>
        <end position="330"/>
    </location>
</feature>
<evidence type="ECO:0000259" key="3">
    <source>
        <dbReference type="Pfam" id="PF05426"/>
    </source>
</evidence>
<keyword evidence="1" id="KW-0732">Signal</keyword>
<dbReference type="Pfam" id="PF05426">
    <property type="entry name" value="Alginate_lyase"/>
    <property type="match status" value="1"/>
</dbReference>
<keyword evidence="2 4" id="KW-0456">Lyase</keyword>
<protein>
    <submittedName>
        <fullName evidence="4">Alginate lyase-domain-containing protein</fullName>
    </submittedName>
</protein>
<dbReference type="EMBL" id="JARKIE010000250">
    <property type="protein sequence ID" value="KAJ7661242.1"/>
    <property type="molecule type" value="Genomic_DNA"/>
</dbReference>
<dbReference type="Gene3D" id="1.50.10.100">
    <property type="entry name" value="Chondroitin AC/alginate lyase"/>
    <property type="match status" value="1"/>
</dbReference>
<evidence type="ECO:0000313" key="5">
    <source>
        <dbReference type="Proteomes" id="UP001221757"/>
    </source>
</evidence>
<gene>
    <name evidence="4" type="ORF">B0H17DRAFT_1163026</name>
</gene>
<organism evidence="4 5">
    <name type="scientific">Mycena rosella</name>
    <name type="common">Pink bonnet</name>
    <name type="synonym">Agaricus rosellus</name>
    <dbReference type="NCBI Taxonomy" id="1033263"/>
    <lineage>
        <taxon>Eukaryota</taxon>
        <taxon>Fungi</taxon>
        <taxon>Dikarya</taxon>
        <taxon>Basidiomycota</taxon>
        <taxon>Agaricomycotina</taxon>
        <taxon>Agaricomycetes</taxon>
        <taxon>Agaricomycetidae</taxon>
        <taxon>Agaricales</taxon>
        <taxon>Marasmiineae</taxon>
        <taxon>Mycenaceae</taxon>
        <taxon>Mycena</taxon>
    </lineage>
</organism>
<evidence type="ECO:0000256" key="1">
    <source>
        <dbReference type="ARBA" id="ARBA00022729"/>
    </source>
</evidence>
<accession>A0AAD7CSW2</accession>
<sequence>MACAVPNTVVLDPLRLVDAKARLGTDPDLGTALTALTTQADSWLSQGPWSVTTKTTLPPGGDIHDYASQAPYFWASNTADGCPYVKRDGQRNPEADIKYPDHGDRLKMFQSSYTLTLAWYYTGNEQYARKAGDILRAWFITPATRMNPNLNHAQLIPCADTGRYLGIIDFSQQYTSVVDAATILASGAPGWSTTDIATFRQWNVDYLNWLETSQFGQDETNAANNHGTYAIMQSAGIALFLNNTALAKQKATSMQARITSYITANGSQPLELARTRSFHYSIYDLIAYTRIAAIGKKIGVDLWGYKGAQGQSIHGAVNFLIPAATEATQWAYPELEFDASEAREAIHASADAGNVAAVQALPKVPAPSSGDLWLLRPAAEQLS</sequence>
<dbReference type="SUPFAM" id="SSF48230">
    <property type="entry name" value="Chondroitin AC/alginate lyase"/>
    <property type="match status" value="1"/>
</dbReference>
<evidence type="ECO:0000256" key="2">
    <source>
        <dbReference type="ARBA" id="ARBA00023239"/>
    </source>
</evidence>
<dbReference type="Proteomes" id="UP001221757">
    <property type="component" value="Unassembled WGS sequence"/>
</dbReference>
<dbReference type="AlphaFoldDB" id="A0AAD7CSW2"/>
<reference evidence="4" key="1">
    <citation type="submission" date="2023-03" db="EMBL/GenBank/DDBJ databases">
        <title>Massive genome expansion in bonnet fungi (Mycena s.s.) driven by repeated elements and novel gene families across ecological guilds.</title>
        <authorList>
            <consortium name="Lawrence Berkeley National Laboratory"/>
            <person name="Harder C.B."/>
            <person name="Miyauchi S."/>
            <person name="Viragh M."/>
            <person name="Kuo A."/>
            <person name="Thoen E."/>
            <person name="Andreopoulos B."/>
            <person name="Lu D."/>
            <person name="Skrede I."/>
            <person name="Drula E."/>
            <person name="Henrissat B."/>
            <person name="Morin E."/>
            <person name="Kohler A."/>
            <person name="Barry K."/>
            <person name="LaButti K."/>
            <person name="Morin E."/>
            <person name="Salamov A."/>
            <person name="Lipzen A."/>
            <person name="Mereny Z."/>
            <person name="Hegedus B."/>
            <person name="Baldrian P."/>
            <person name="Stursova M."/>
            <person name="Weitz H."/>
            <person name="Taylor A."/>
            <person name="Grigoriev I.V."/>
            <person name="Nagy L.G."/>
            <person name="Martin F."/>
            <person name="Kauserud H."/>
        </authorList>
    </citation>
    <scope>NUCLEOTIDE SEQUENCE</scope>
    <source>
        <strain evidence="4">CBHHK067</strain>
    </source>
</reference>
<evidence type="ECO:0000313" key="4">
    <source>
        <dbReference type="EMBL" id="KAJ7661242.1"/>
    </source>
</evidence>
<proteinExistence type="predicted"/>
<keyword evidence="5" id="KW-1185">Reference proteome</keyword>